<keyword evidence="1" id="KW-0418">Kinase</keyword>
<dbReference type="OrthoDB" id="3213869at2"/>
<accession>A0A844YA65</accession>
<dbReference type="Proteomes" id="UP000430272">
    <property type="component" value="Unassembled WGS sequence"/>
</dbReference>
<gene>
    <name evidence="1" type="ORF">GRI47_09925</name>
</gene>
<dbReference type="Gene3D" id="3.40.50.300">
    <property type="entry name" value="P-loop containing nucleotide triphosphate hydrolases"/>
    <property type="match status" value="1"/>
</dbReference>
<dbReference type="GO" id="GO:0016301">
    <property type="term" value="F:kinase activity"/>
    <property type="evidence" value="ECO:0007669"/>
    <property type="project" value="UniProtKB-KW"/>
</dbReference>
<evidence type="ECO:0000313" key="1">
    <source>
        <dbReference type="EMBL" id="MXO54319.1"/>
    </source>
</evidence>
<evidence type="ECO:0000313" key="2">
    <source>
        <dbReference type="Proteomes" id="UP000430272"/>
    </source>
</evidence>
<keyword evidence="2" id="KW-1185">Reference proteome</keyword>
<reference evidence="1 2" key="1">
    <citation type="submission" date="2019-12" db="EMBL/GenBank/DDBJ databases">
        <title>Genomic-based taxomic classification of the family Erythrobacteraceae.</title>
        <authorList>
            <person name="Xu L."/>
        </authorList>
    </citation>
    <scope>NUCLEOTIDE SEQUENCE [LARGE SCALE GENOMIC DNA]</scope>
    <source>
        <strain evidence="1 2">JCM 17468</strain>
    </source>
</reference>
<proteinExistence type="predicted"/>
<protein>
    <submittedName>
        <fullName evidence="1">Serine kinase</fullName>
    </submittedName>
</protein>
<dbReference type="SUPFAM" id="SSF53795">
    <property type="entry name" value="PEP carboxykinase-like"/>
    <property type="match status" value="1"/>
</dbReference>
<dbReference type="RefSeq" id="WP_160661076.1">
    <property type="nucleotide sequence ID" value="NZ_BAABDV010000001.1"/>
</dbReference>
<keyword evidence="1" id="KW-0808">Transferase</keyword>
<dbReference type="EMBL" id="WTYD01000001">
    <property type="protein sequence ID" value="MXO54319.1"/>
    <property type="molecule type" value="Genomic_DNA"/>
</dbReference>
<organism evidence="1 2">
    <name type="scientific">Qipengyuania pelagi</name>
    <dbReference type="NCBI Taxonomy" id="994320"/>
    <lineage>
        <taxon>Bacteria</taxon>
        <taxon>Pseudomonadati</taxon>
        <taxon>Pseudomonadota</taxon>
        <taxon>Alphaproteobacteria</taxon>
        <taxon>Sphingomonadales</taxon>
        <taxon>Erythrobacteraceae</taxon>
        <taxon>Qipengyuania</taxon>
    </lineage>
</organism>
<comment type="caution">
    <text evidence="1">The sequence shown here is derived from an EMBL/GenBank/DDBJ whole genome shotgun (WGS) entry which is preliminary data.</text>
</comment>
<dbReference type="AlphaFoldDB" id="A0A844YA65"/>
<name>A0A844YA65_9SPHN</name>
<dbReference type="InterPro" id="IPR027417">
    <property type="entry name" value="P-loop_NTPase"/>
</dbReference>
<sequence>MTIGSDVRLDELAPQPDESAKVDLRIVRSDLGETIPPLGHYARFDFEGPKGVEMMWPGAASIRIENPSLVHIQPFEGVPENYLAFPLLGPVMGWMLHMRGLFVLHASAARRDGRSVAFLGDKTAGKSTTASAFLKAGWALMTDDLLAIDCEGEGQPQIQPAFAQMKLNADAPNADIPQATVLPLVMEGFEKRQYRLPAMAQDPADTDCIFILQRGGDTPRIEWLSAADAIEPLFRYSYNVRFTLAPLAMQDRARQFRQAARIADTTRVGRLHIPHDRDRLGETVAMVEAMLSGAGK</sequence>